<feature type="non-terminal residue" evidence="1">
    <location>
        <position position="1"/>
    </location>
</feature>
<dbReference type="AlphaFoldDB" id="X1IAD2"/>
<reference evidence="1" key="1">
    <citation type="journal article" date="2014" name="Front. Microbiol.">
        <title>High frequency of phylogenetically diverse reductive dehalogenase-homologous genes in deep subseafloor sedimentary metagenomes.</title>
        <authorList>
            <person name="Kawai M."/>
            <person name="Futagami T."/>
            <person name="Toyoda A."/>
            <person name="Takaki Y."/>
            <person name="Nishi S."/>
            <person name="Hori S."/>
            <person name="Arai W."/>
            <person name="Tsubouchi T."/>
            <person name="Morono Y."/>
            <person name="Uchiyama I."/>
            <person name="Ito T."/>
            <person name="Fujiyama A."/>
            <person name="Inagaki F."/>
            <person name="Takami H."/>
        </authorList>
    </citation>
    <scope>NUCLEOTIDE SEQUENCE</scope>
    <source>
        <strain evidence="1">Expedition CK06-06</strain>
    </source>
</reference>
<sequence length="251" mass="27935">RDLIGSMPVILMGMSYSAYHDLGMRIGYLLLLSLVPYPYEGDDRDEEDDSVPFNPAIWPVGKYKPSASDIQWLKDLVNSLAIDGEWFAPMGFSMKKIADNTIRLSNAEDTDLVKDTIKRTLLVAKRAGIEAEFRPGRTADEKTSGARVPLLDAVRGIVGEDIALRMPGGGWAPEQLHKITDGTKYDGVGAFADWTFSNTGCTLLDSNYDDCEFQEGWGEPTFSWSEYNVKILTKQWPKVAEIRSKIDGIVD</sequence>
<gene>
    <name evidence="1" type="ORF">S03H2_57190</name>
</gene>
<feature type="non-terminal residue" evidence="1">
    <location>
        <position position="251"/>
    </location>
</feature>
<protein>
    <submittedName>
        <fullName evidence="1">Uncharacterized protein</fullName>
    </submittedName>
</protein>
<organism evidence="1">
    <name type="scientific">marine sediment metagenome</name>
    <dbReference type="NCBI Taxonomy" id="412755"/>
    <lineage>
        <taxon>unclassified sequences</taxon>
        <taxon>metagenomes</taxon>
        <taxon>ecological metagenomes</taxon>
    </lineage>
</organism>
<dbReference type="EMBL" id="BARU01036645">
    <property type="protein sequence ID" value="GAH79376.1"/>
    <property type="molecule type" value="Genomic_DNA"/>
</dbReference>
<evidence type="ECO:0000313" key="1">
    <source>
        <dbReference type="EMBL" id="GAH79376.1"/>
    </source>
</evidence>
<comment type="caution">
    <text evidence="1">The sequence shown here is derived from an EMBL/GenBank/DDBJ whole genome shotgun (WGS) entry which is preliminary data.</text>
</comment>
<name>X1IAD2_9ZZZZ</name>
<proteinExistence type="predicted"/>
<accession>X1IAD2</accession>